<accession>A0A8J3REE9</accession>
<dbReference type="EMBL" id="BOOG01000027">
    <property type="protein sequence ID" value="GIH70918.1"/>
    <property type="molecule type" value="Genomic_DNA"/>
</dbReference>
<dbReference type="RefSeq" id="WP_239089707.1">
    <property type="nucleotide sequence ID" value="NZ_BOOG01000027.1"/>
</dbReference>
<dbReference type="AlphaFoldDB" id="A0A8J3REE9"/>
<gene>
    <name evidence="1" type="ORF">Mth01_31710</name>
</gene>
<dbReference type="Proteomes" id="UP000610966">
    <property type="component" value="Unassembled WGS sequence"/>
</dbReference>
<reference evidence="1" key="1">
    <citation type="submission" date="2021-01" db="EMBL/GenBank/DDBJ databases">
        <title>Whole genome shotgun sequence of Sphaerimonospora thailandensis NBRC 107569.</title>
        <authorList>
            <person name="Komaki H."/>
            <person name="Tamura T."/>
        </authorList>
    </citation>
    <scope>NUCLEOTIDE SEQUENCE</scope>
    <source>
        <strain evidence="1">NBRC 107569</strain>
    </source>
</reference>
<name>A0A8J3REE9_9ACTN</name>
<protein>
    <submittedName>
        <fullName evidence="1">Uncharacterized protein</fullName>
    </submittedName>
</protein>
<evidence type="ECO:0000313" key="2">
    <source>
        <dbReference type="Proteomes" id="UP000610966"/>
    </source>
</evidence>
<sequence length="105" mass="10674">MAGDVCGQVDAGCGGSEGVAAAVEVQHRSRRLAATRRHRDGADAAELDGYGADVLGDGVGADHLVEDGAHLVRVAAHVERGAAQQVDDRAELGLSHDDLAFSTGS</sequence>
<evidence type="ECO:0000313" key="1">
    <source>
        <dbReference type="EMBL" id="GIH70918.1"/>
    </source>
</evidence>
<proteinExistence type="predicted"/>
<keyword evidence="2" id="KW-1185">Reference proteome</keyword>
<comment type="caution">
    <text evidence="1">The sequence shown here is derived from an EMBL/GenBank/DDBJ whole genome shotgun (WGS) entry which is preliminary data.</text>
</comment>
<organism evidence="1 2">
    <name type="scientific">Sphaerimonospora thailandensis</name>
    <dbReference type="NCBI Taxonomy" id="795644"/>
    <lineage>
        <taxon>Bacteria</taxon>
        <taxon>Bacillati</taxon>
        <taxon>Actinomycetota</taxon>
        <taxon>Actinomycetes</taxon>
        <taxon>Streptosporangiales</taxon>
        <taxon>Streptosporangiaceae</taxon>
        <taxon>Sphaerimonospora</taxon>
    </lineage>
</organism>